<evidence type="ECO:0000313" key="1">
    <source>
        <dbReference type="EMBL" id="CAF2079506.1"/>
    </source>
</evidence>
<dbReference type="EMBL" id="CAJNRE010009106">
    <property type="protein sequence ID" value="CAF2079506.1"/>
    <property type="molecule type" value="Genomic_DNA"/>
</dbReference>
<accession>A0A816S0D2</accession>
<evidence type="ECO:0000313" key="2">
    <source>
        <dbReference type="Proteomes" id="UP000663824"/>
    </source>
</evidence>
<protein>
    <submittedName>
        <fullName evidence="1">Uncharacterized protein</fullName>
    </submittedName>
</protein>
<dbReference type="Proteomes" id="UP000663824">
    <property type="component" value="Unassembled WGS sequence"/>
</dbReference>
<dbReference type="AlphaFoldDB" id="A0A816S0D2"/>
<name>A0A816S0D2_9BILA</name>
<comment type="caution">
    <text evidence="1">The sequence shown here is derived from an EMBL/GenBank/DDBJ whole genome shotgun (WGS) entry which is preliminary data.</text>
</comment>
<sequence>MIVNNNIALTIADRRTRIRPKVLLIDEVDVFLSDQFYGATYTPAVYLRSPSIKALLDSIWQTRTLKTLNSVKALPAYRTCATQFSNWMFLFDEAIKDMIAALQSFKGSTYIVHSDKIVYVEGESMVDNVVRGYDTIWAYYFENEKGTISASSLETNVGIIINCGAFSYAEMPHDFAYIAGVTVADAPAKDIEAIKRDRNANGGESYWNRTKFKEPTHFTIQLEKLKNKKIPVHAFYLDDGARDNFERIAGETGGRCEQLNISSPGGAEFLTNVVTEEVLRKAAGNQGDAAVELYRTKYVRKAFTS</sequence>
<gene>
    <name evidence="1" type="ORF">MBJ925_LOCUS18220</name>
</gene>
<reference evidence="1" key="1">
    <citation type="submission" date="2021-02" db="EMBL/GenBank/DDBJ databases">
        <authorList>
            <person name="Nowell W R."/>
        </authorList>
    </citation>
    <scope>NUCLEOTIDE SEQUENCE</scope>
</reference>
<proteinExistence type="predicted"/>
<organism evidence="1 2">
    <name type="scientific">Rotaria magnacalcarata</name>
    <dbReference type="NCBI Taxonomy" id="392030"/>
    <lineage>
        <taxon>Eukaryota</taxon>
        <taxon>Metazoa</taxon>
        <taxon>Spiralia</taxon>
        <taxon>Gnathifera</taxon>
        <taxon>Rotifera</taxon>
        <taxon>Eurotatoria</taxon>
        <taxon>Bdelloidea</taxon>
        <taxon>Philodinida</taxon>
        <taxon>Philodinidae</taxon>
        <taxon>Rotaria</taxon>
    </lineage>
</organism>